<dbReference type="Pfam" id="PF00078">
    <property type="entry name" value="RVT_1"/>
    <property type="match status" value="1"/>
</dbReference>
<evidence type="ECO:0000259" key="1">
    <source>
        <dbReference type="PROSITE" id="PS50878"/>
    </source>
</evidence>
<dbReference type="GO" id="GO:0071897">
    <property type="term" value="P:DNA biosynthetic process"/>
    <property type="evidence" value="ECO:0007669"/>
    <property type="project" value="UniProtKB-ARBA"/>
</dbReference>
<reference evidence="2" key="1">
    <citation type="submission" date="2020-08" db="EMBL/GenBank/DDBJ databases">
        <title>Multicomponent nature underlies the extraordinary mechanical properties of spider dragline silk.</title>
        <authorList>
            <person name="Kono N."/>
            <person name="Nakamura H."/>
            <person name="Mori M."/>
            <person name="Yoshida Y."/>
            <person name="Ohtoshi R."/>
            <person name="Malay A.D."/>
            <person name="Moran D.A.P."/>
            <person name="Tomita M."/>
            <person name="Numata K."/>
            <person name="Arakawa K."/>
        </authorList>
    </citation>
    <scope>NUCLEOTIDE SEQUENCE</scope>
</reference>
<gene>
    <name evidence="2" type="ORF">NPIL_361421</name>
</gene>
<dbReference type="OrthoDB" id="6435358at2759"/>
<dbReference type="AlphaFoldDB" id="A0A8X6MFV2"/>
<feature type="domain" description="Reverse transcriptase" evidence="1">
    <location>
        <begin position="70"/>
        <end position="291"/>
    </location>
</feature>
<dbReference type="CDD" id="cd01650">
    <property type="entry name" value="RT_nLTR_like"/>
    <property type="match status" value="1"/>
</dbReference>
<accession>A0A8X6MFV2</accession>
<name>A0A8X6MFV2_NEPPI</name>
<dbReference type="Proteomes" id="UP000887013">
    <property type="component" value="Unassembled WGS sequence"/>
</dbReference>
<keyword evidence="3" id="KW-1185">Reference proteome</keyword>
<dbReference type="PANTHER" id="PTHR19446">
    <property type="entry name" value="REVERSE TRANSCRIPTASES"/>
    <property type="match status" value="1"/>
</dbReference>
<dbReference type="InterPro" id="IPR043128">
    <property type="entry name" value="Rev_trsase/Diguanyl_cyclase"/>
</dbReference>
<proteinExistence type="predicted"/>
<evidence type="ECO:0000313" key="2">
    <source>
        <dbReference type="EMBL" id="GFS54640.1"/>
    </source>
</evidence>
<dbReference type="Gene3D" id="3.30.70.270">
    <property type="match status" value="1"/>
</dbReference>
<feature type="non-terminal residue" evidence="2">
    <location>
        <position position="291"/>
    </location>
</feature>
<organism evidence="2 3">
    <name type="scientific">Nephila pilipes</name>
    <name type="common">Giant wood spider</name>
    <name type="synonym">Nephila maculata</name>
    <dbReference type="NCBI Taxonomy" id="299642"/>
    <lineage>
        <taxon>Eukaryota</taxon>
        <taxon>Metazoa</taxon>
        <taxon>Ecdysozoa</taxon>
        <taxon>Arthropoda</taxon>
        <taxon>Chelicerata</taxon>
        <taxon>Arachnida</taxon>
        <taxon>Araneae</taxon>
        <taxon>Araneomorphae</taxon>
        <taxon>Entelegynae</taxon>
        <taxon>Araneoidea</taxon>
        <taxon>Nephilidae</taxon>
        <taxon>Nephila</taxon>
    </lineage>
</organism>
<dbReference type="InterPro" id="IPR043502">
    <property type="entry name" value="DNA/RNA_pol_sf"/>
</dbReference>
<dbReference type="PROSITE" id="PS50878">
    <property type="entry name" value="RT_POL"/>
    <property type="match status" value="1"/>
</dbReference>
<dbReference type="InterPro" id="IPR000477">
    <property type="entry name" value="RT_dom"/>
</dbReference>
<dbReference type="SUPFAM" id="SSF56672">
    <property type="entry name" value="DNA/RNA polymerases"/>
    <property type="match status" value="1"/>
</dbReference>
<evidence type="ECO:0000313" key="3">
    <source>
        <dbReference type="Proteomes" id="UP000887013"/>
    </source>
</evidence>
<protein>
    <submittedName>
        <fullName evidence="2">Retrovirus-related Pol polyprotein from type-1 retrotransposable element R2</fullName>
    </submittedName>
</protein>
<dbReference type="EMBL" id="BMAW01092404">
    <property type="protein sequence ID" value="GFS54640.1"/>
    <property type="molecule type" value="Genomic_DNA"/>
</dbReference>
<comment type="caution">
    <text evidence="2">The sequence shown here is derived from an EMBL/GenBank/DDBJ whole genome shotgun (WGS) entry which is preliminary data.</text>
</comment>
<sequence>MTWGAPNEEFMLEASVIKERPIVLDSFDPEFVLSCLQTCENSAPGLDQITYRQWREVDPRCLVLSKIFNICLKFKDVPKAWKMSNCVLIHKKDDLSLIENWKPISLSNTIYKLFMKCLTRKLQDWCSFNQVLSSAQKGFTPHDGVIEHNFLLSQFIENAKRNKTDAILAFLDISNAFGSLPHEVLFNALEREGVDVEFTTLIQNIYLGSNTCILTEDGPTEPIPILRGVKQGCPLSGLLFNIAINNILVEVQGDNDSRKILAFADDLVLLSKSSDDLQMQIDKVASLLQKI</sequence>